<keyword evidence="2" id="KW-1185">Reference proteome</keyword>
<sequence length="151" mass="16874">MARMIYLAVFSNGSRPAHWAIWIPTAGLPGQTKGKLLHVTGNTATGFHLEFKRNYNLESTNSRYQIFDFAQVHDQFVTDTPGTSVMTDTTARDRLESTALGVTPPGRSQNPFDPSARNCQHWIYDFVESLIAAGYLSDDARRVLQNAPTRI</sequence>
<dbReference type="AlphaFoldDB" id="A0A6A6T055"/>
<dbReference type="InterPro" id="IPR046670">
    <property type="entry name" value="DUF6540"/>
</dbReference>
<name>A0A6A6T055_9PLEO</name>
<evidence type="ECO:0000313" key="1">
    <source>
        <dbReference type="EMBL" id="KAF2653102.1"/>
    </source>
</evidence>
<protein>
    <submittedName>
        <fullName evidence="1">Uncharacterized protein</fullName>
    </submittedName>
</protein>
<dbReference type="Pfam" id="PF20174">
    <property type="entry name" value="DUF6540"/>
    <property type="match status" value="1"/>
</dbReference>
<dbReference type="EMBL" id="MU004387">
    <property type="protein sequence ID" value="KAF2653102.1"/>
    <property type="molecule type" value="Genomic_DNA"/>
</dbReference>
<reference evidence="1" key="1">
    <citation type="journal article" date="2020" name="Stud. Mycol.">
        <title>101 Dothideomycetes genomes: a test case for predicting lifestyles and emergence of pathogens.</title>
        <authorList>
            <person name="Haridas S."/>
            <person name="Albert R."/>
            <person name="Binder M."/>
            <person name="Bloem J."/>
            <person name="Labutti K."/>
            <person name="Salamov A."/>
            <person name="Andreopoulos B."/>
            <person name="Baker S."/>
            <person name="Barry K."/>
            <person name="Bills G."/>
            <person name="Bluhm B."/>
            <person name="Cannon C."/>
            <person name="Castanera R."/>
            <person name="Culley D."/>
            <person name="Daum C."/>
            <person name="Ezra D."/>
            <person name="Gonzalez J."/>
            <person name="Henrissat B."/>
            <person name="Kuo A."/>
            <person name="Liang C."/>
            <person name="Lipzen A."/>
            <person name="Lutzoni F."/>
            <person name="Magnuson J."/>
            <person name="Mondo S."/>
            <person name="Nolan M."/>
            <person name="Ohm R."/>
            <person name="Pangilinan J."/>
            <person name="Park H.-J."/>
            <person name="Ramirez L."/>
            <person name="Alfaro M."/>
            <person name="Sun H."/>
            <person name="Tritt A."/>
            <person name="Yoshinaga Y."/>
            <person name="Zwiers L.-H."/>
            <person name="Turgeon B."/>
            <person name="Goodwin S."/>
            <person name="Spatafora J."/>
            <person name="Crous P."/>
            <person name="Grigoriev I."/>
        </authorList>
    </citation>
    <scope>NUCLEOTIDE SEQUENCE</scope>
    <source>
        <strain evidence="1">CBS 122681</strain>
    </source>
</reference>
<organism evidence="1 2">
    <name type="scientific">Lophiostoma macrostomum CBS 122681</name>
    <dbReference type="NCBI Taxonomy" id="1314788"/>
    <lineage>
        <taxon>Eukaryota</taxon>
        <taxon>Fungi</taxon>
        <taxon>Dikarya</taxon>
        <taxon>Ascomycota</taxon>
        <taxon>Pezizomycotina</taxon>
        <taxon>Dothideomycetes</taxon>
        <taxon>Pleosporomycetidae</taxon>
        <taxon>Pleosporales</taxon>
        <taxon>Lophiostomataceae</taxon>
        <taxon>Lophiostoma</taxon>
    </lineage>
</organism>
<evidence type="ECO:0000313" key="2">
    <source>
        <dbReference type="Proteomes" id="UP000799324"/>
    </source>
</evidence>
<proteinExistence type="predicted"/>
<accession>A0A6A6T055</accession>
<gene>
    <name evidence="1" type="ORF">K491DRAFT_680795</name>
</gene>
<dbReference type="Proteomes" id="UP000799324">
    <property type="component" value="Unassembled WGS sequence"/>
</dbReference>
<dbReference type="OrthoDB" id="2999773at2759"/>